<gene>
    <name evidence="2" type="ORF">MB824_07290</name>
</gene>
<dbReference type="RefSeq" id="WP_238747635.1">
    <property type="nucleotide sequence ID" value="NZ_JAKOOW010000025.1"/>
</dbReference>
<comment type="caution">
    <text evidence="2">The sequence shown here is derived from an EMBL/GenBank/DDBJ whole genome shotgun (WGS) entry which is preliminary data.</text>
</comment>
<feature type="transmembrane region" description="Helical" evidence="1">
    <location>
        <begin position="12"/>
        <end position="42"/>
    </location>
</feature>
<keyword evidence="1" id="KW-0472">Membrane</keyword>
<evidence type="ECO:0000313" key="2">
    <source>
        <dbReference type="EMBL" id="MCG6504296.1"/>
    </source>
</evidence>
<dbReference type="EMBL" id="JAKOOW010000025">
    <property type="protein sequence ID" value="MCG6504296.1"/>
    <property type="molecule type" value="Genomic_DNA"/>
</dbReference>
<dbReference type="Proteomes" id="UP001298424">
    <property type="component" value="Unassembled WGS sequence"/>
</dbReference>
<accession>A0ABS9NQA3</accession>
<reference evidence="2 3" key="1">
    <citation type="submission" date="2022-02" db="EMBL/GenBank/DDBJ databases">
        <title>Genome sequence data of Kingella unionensis sp. nov. strain CICC 24913 (CCUG 75125).</title>
        <authorList>
            <person name="Xiao M."/>
        </authorList>
    </citation>
    <scope>NUCLEOTIDE SEQUENCE [LARGE SCALE GENOMIC DNA]</scope>
    <source>
        <strain evidence="2 3">CICC 24913</strain>
    </source>
</reference>
<feature type="transmembrane region" description="Helical" evidence="1">
    <location>
        <begin position="63"/>
        <end position="82"/>
    </location>
</feature>
<keyword evidence="3" id="KW-1185">Reference proteome</keyword>
<sequence>MQNNKTYRPYLVSLFCIGLAVWFFTMKMFGFMLLIFLPLLLITRAVKWWKVRRDPQAKRLERFRLAAWTAAVVFILGVNWQYQREARSEMAAIAAAIDRYHAQHGSYPQALADAGFHTHKSFEIRYGYQKDTQKHFLLYKDPLLPFEFYSYDFEHHRWLQDNGEPVRD</sequence>
<name>A0ABS9NQA3_9NEIS</name>
<keyword evidence="1" id="KW-1133">Transmembrane helix</keyword>
<evidence type="ECO:0000313" key="3">
    <source>
        <dbReference type="Proteomes" id="UP001298424"/>
    </source>
</evidence>
<organism evidence="2 3">
    <name type="scientific">Kingella pumchi</name>
    <dbReference type="NCBI Taxonomy" id="2779506"/>
    <lineage>
        <taxon>Bacteria</taxon>
        <taxon>Pseudomonadati</taxon>
        <taxon>Pseudomonadota</taxon>
        <taxon>Betaproteobacteria</taxon>
        <taxon>Neisseriales</taxon>
        <taxon>Neisseriaceae</taxon>
        <taxon>Kingella</taxon>
    </lineage>
</organism>
<evidence type="ECO:0000256" key="1">
    <source>
        <dbReference type="SAM" id="Phobius"/>
    </source>
</evidence>
<protein>
    <submittedName>
        <fullName evidence="2">Uncharacterized protein</fullName>
    </submittedName>
</protein>
<keyword evidence="1" id="KW-0812">Transmembrane</keyword>
<proteinExistence type="predicted"/>